<proteinExistence type="predicted"/>
<feature type="transmembrane region" description="Helical" evidence="2">
    <location>
        <begin position="472"/>
        <end position="498"/>
    </location>
</feature>
<comment type="caution">
    <text evidence="3">The sequence shown here is derived from an EMBL/GenBank/DDBJ whole genome shotgun (WGS) entry which is preliminary data.</text>
</comment>
<dbReference type="AlphaFoldDB" id="A0A1E3HEI5"/>
<feature type="transmembrane region" description="Helical" evidence="2">
    <location>
        <begin position="430"/>
        <end position="451"/>
    </location>
</feature>
<evidence type="ECO:0000256" key="1">
    <source>
        <dbReference type="SAM" id="MobiDB-lite"/>
    </source>
</evidence>
<keyword evidence="2" id="KW-1133">Transmembrane helix</keyword>
<feature type="region of interest" description="Disordered" evidence="1">
    <location>
        <begin position="1"/>
        <end position="47"/>
    </location>
</feature>
<keyword evidence="4" id="KW-1185">Reference proteome</keyword>
<evidence type="ECO:0000313" key="4">
    <source>
        <dbReference type="Proteomes" id="UP000094065"/>
    </source>
</evidence>
<keyword evidence="2" id="KW-0472">Membrane</keyword>
<accession>A0A1E3HEI5</accession>
<dbReference type="Proteomes" id="UP000094065">
    <property type="component" value="Unassembled WGS sequence"/>
</dbReference>
<evidence type="ECO:0000313" key="3">
    <source>
        <dbReference type="EMBL" id="ODN74752.1"/>
    </source>
</evidence>
<keyword evidence="2" id="KW-0812">Transmembrane</keyword>
<evidence type="ECO:0000256" key="2">
    <source>
        <dbReference type="SAM" id="Phobius"/>
    </source>
</evidence>
<protein>
    <submittedName>
        <fullName evidence="3">Uncharacterized protein</fullName>
    </submittedName>
</protein>
<dbReference type="EMBL" id="AWGJ01000011">
    <property type="protein sequence ID" value="ODN74752.1"/>
    <property type="molecule type" value="Genomic_DNA"/>
</dbReference>
<dbReference type="GeneID" id="30158383"/>
<reference evidence="3 4" key="1">
    <citation type="submission" date="2016-06" db="EMBL/GenBank/DDBJ databases">
        <title>Evolution of pathogenesis and genome organization in the Tremellales.</title>
        <authorList>
            <person name="Cuomo C."/>
            <person name="Litvintseva A."/>
            <person name="Heitman J."/>
            <person name="Chen Y."/>
            <person name="Sun S."/>
            <person name="Springer D."/>
            <person name="Dromer F."/>
            <person name="Young S."/>
            <person name="Zeng Q."/>
            <person name="Chapman S."/>
            <person name="Gujja S."/>
            <person name="Saif S."/>
            <person name="Birren B."/>
        </authorList>
    </citation>
    <scope>NUCLEOTIDE SEQUENCE [LARGE SCALE GENOMIC DNA]</scope>
    <source>
        <strain evidence="3 4">CBS 6039</strain>
    </source>
</reference>
<gene>
    <name evidence="3" type="ORF">L202_07074</name>
</gene>
<organism evidence="3 4">
    <name type="scientific">Cryptococcus amylolentus CBS 6039</name>
    <dbReference type="NCBI Taxonomy" id="1295533"/>
    <lineage>
        <taxon>Eukaryota</taxon>
        <taxon>Fungi</taxon>
        <taxon>Dikarya</taxon>
        <taxon>Basidiomycota</taxon>
        <taxon>Agaricomycotina</taxon>
        <taxon>Tremellomycetes</taxon>
        <taxon>Tremellales</taxon>
        <taxon>Cryptococcaceae</taxon>
        <taxon>Cryptococcus</taxon>
    </lineage>
</organism>
<feature type="compositionally biased region" description="Low complexity" evidence="1">
    <location>
        <begin position="37"/>
        <end position="46"/>
    </location>
</feature>
<feature type="transmembrane region" description="Helical" evidence="2">
    <location>
        <begin position="388"/>
        <end position="410"/>
    </location>
</feature>
<dbReference type="RefSeq" id="XP_018990533.1">
    <property type="nucleotide sequence ID" value="XM_019141726.1"/>
</dbReference>
<sequence length="502" mass="56081">MPTDIEPGLPIELSTLSRSSRPYDELGPGDGDLTLRPPSYSSSNPNDPFPYVPPTFANINKLAPVHYELLKTLVFLISSKTMSLSKEVEHSMAPILYRDITVTSRLFNGGIKDQGWGRSREWIQDAKWRKIKYLQHTRTLRIYDRSAMWAIYSLSQPWHEPNITHLFPYVTKVVITDTVRDMIYVFVDEDGAEKALDFRYMLDGLGKQMPRTYELIEEGPKEESEDQSGGTERWGVSGIIHVDDHGPETNNGNHALTHNNLSNATYSPSRKVPRPCGRPASILSYLATAAAIITLIIDVSQRRCSSRSKYLPWIYGEGEYLTSYNYTSGNESYVEQATSSFDIHVGSFKTCVQVSSDASYARLPTPVLTDETRNYLDMSDFPIRTGDVMGWINFVAPILVMMSGFFQSMLDFSCRAPTVGLFDKKHRGMHVFLVVGQLLGVAAAATAVAVNTKYMSDLTKALNRGNGISFHMTWGIAGKCATMIMLAARTVATSFLLLSNVK</sequence>
<name>A0A1E3HEI5_9TREE</name>